<evidence type="ECO:0000256" key="7">
    <source>
        <dbReference type="ARBA" id="ARBA00022777"/>
    </source>
</evidence>
<evidence type="ECO:0000256" key="10">
    <source>
        <dbReference type="ARBA" id="ARBA00023136"/>
    </source>
</evidence>
<keyword evidence="7 14" id="KW-0418">Kinase</keyword>
<protein>
    <recommendedName>
        <fullName evidence="3">histidine kinase</fullName>
        <ecNumber evidence="3">2.7.13.3</ecNumber>
    </recommendedName>
</protein>
<dbReference type="Gene3D" id="3.30.565.10">
    <property type="entry name" value="Histidine kinase-like ATPase, C-terminal domain"/>
    <property type="match status" value="1"/>
</dbReference>
<dbReference type="CDD" id="cd00082">
    <property type="entry name" value="HisKA"/>
    <property type="match status" value="1"/>
</dbReference>
<keyword evidence="10 11" id="KW-0472">Membrane</keyword>
<dbReference type="PROSITE" id="PS50109">
    <property type="entry name" value="HIS_KIN"/>
    <property type="match status" value="1"/>
</dbReference>
<dbReference type="PANTHER" id="PTHR45436">
    <property type="entry name" value="SENSOR HISTIDINE KINASE YKOH"/>
    <property type="match status" value="1"/>
</dbReference>
<dbReference type="SUPFAM" id="SSF55874">
    <property type="entry name" value="ATPase domain of HSP90 chaperone/DNA topoisomerase II/histidine kinase"/>
    <property type="match status" value="1"/>
</dbReference>
<sequence>MAERAAPRPHSMAGRVLSAVLLILLLGGVLVSVSTWMNGRQAARQAYDRILLGAASDIAESIRIQNGEPFVDLPVSAFELLSQAPDDRVHYAVRGPGGRFVTGLDATPIAPPDPRPAHFDGALQGEPARFVQVTRRFAEREFSGDVTVVVGQTLRARRAMALGLMLDALVPMALAGVALVVMAWLAIRSAVRPLGALAEDLSRRDPRDLTPMATGGLPRELALVQLAMNRFMQRLDRQMSATRTLISDSAHQLRTPVAAIRAQAETILEEPDPQARDRALGRLLGRTRSLGALLDQLLSRALVIHRTDSAPRVAFDLRETALDLVERRDHDLIAPGAEVRLDLGEAPVIVHADAFSVGEAARNLMVNALKHGLPPVVIGVSRQGDSAVLWVQDTGPGPDPAMAERLGQRFERSATSGEDGSGLGLSIVHAVAAAFGGRVEMTREAEGFRAALVLPSDPMEDRE</sequence>
<accession>A0A8J7WFJ7</accession>
<keyword evidence="9" id="KW-0902">Two-component regulatory system</keyword>
<comment type="subcellular location">
    <subcellularLocation>
        <location evidence="2">Membrane</location>
    </subcellularLocation>
</comment>
<dbReference type="GO" id="GO:0005886">
    <property type="term" value="C:plasma membrane"/>
    <property type="evidence" value="ECO:0007669"/>
    <property type="project" value="TreeGrafter"/>
</dbReference>
<name>A0A8J7WFJ7_9RHOB</name>
<dbReference type="EMBL" id="JAGTUU010000012">
    <property type="protein sequence ID" value="MBS0126757.1"/>
    <property type="molecule type" value="Genomic_DNA"/>
</dbReference>
<evidence type="ECO:0000256" key="11">
    <source>
        <dbReference type="SAM" id="Phobius"/>
    </source>
</evidence>
<dbReference type="RefSeq" id="WP_212538718.1">
    <property type="nucleotide sequence ID" value="NZ_JAGTUU010000012.1"/>
</dbReference>
<dbReference type="Pfam" id="PF08521">
    <property type="entry name" value="2CSK_N"/>
    <property type="match status" value="1"/>
</dbReference>
<evidence type="ECO:0000256" key="2">
    <source>
        <dbReference type="ARBA" id="ARBA00004370"/>
    </source>
</evidence>
<dbReference type="GO" id="GO:0000155">
    <property type="term" value="F:phosphorelay sensor kinase activity"/>
    <property type="evidence" value="ECO:0007669"/>
    <property type="project" value="InterPro"/>
</dbReference>
<feature type="domain" description="HAMP" evidence="13">
    <location>
        <begin position="188"/>
        <end position="240"/>
    </location>
</feature>
<feature type="domain" description="Histidine kinase" evidence="12">
    <location>
        <begin position="248"/>
        <end position="458"/>
    </location>
</feature>
<dbReference type="InterPro" id="IPR036890">
    <property type="entry name" value="HATPase_C_sf"/>
</dbReference>
<evidence type="ECO:0000256" key="6">
    <source>
        <dbReference type="ARBA" id="ARBA00022692"/>
    </source>
</evidence>
<evidence type="ECO:0000256" key="4">
    <source>
        <dbReference type="ARBA" id="ARBA00022553"/>
    </source>
</evidence>
<keyword evidence="8 11" id="KW-1133">Transmembrane helix</keyword>
<dbReference type="InterPro" id="IPR003594">
    <property type="entry name" value="HATPase_dom"/>
</dbReference>
<dbReference type="PROSITE" id="PS50885">
    <property type="entry name" value="HAMP"/>
    <property type="match status" value="1"/>
</dbReference>
<evidence type="ECO:0000256" key="9">
    <source>
        <dbReference type="ARBA" id="ARBA00023012"/>
    </source>
</evidence>
<dbReference type="Proteomes" id="UP000681356">
    <property type="component" value="Unassembled WGS sequence"/>
</dbReference>
<evidence type="ECO:0000256" key="8">
    <source>
        <dbReference type="ARBA" id="ARBA00022989"/>
    </source>
</evidence>
<dbReference type="InterPro" id="IPR003661">
    <property type="entry name" value="HisK_dim/P_dom"/>
</dbReference>
<dbReference type="InterPro" id="IPR005467">
    <property type="entry name" value="His_kinase_dom"/>
</dbReference>
<dbReference type="InterPro" id="IPR003660">
    <property type="entry name" value="HAMP_dom"/>
</dbReference>
<dbReference type="SMART" id="SM00387">
    <property type="entry name" value="HATPase_c"/>
    <property type="match status" value="1"/>
</dbReference>
<evidence type="ECO:0000256" key="3">
    <source>
        <dbReference type="ARBA" id="ARBA00012438"/>
    </source>
</evidence>
<dbReference type="EC" id="2.7.13.3" evidence="3"/>
<evidence type="ECO:0000313" key="14">
    <source>
        <dbReference type="EMBL" id="MBS0126757.1"/>
    </source>
</evidence>
<comment type="caution">
    <text evidence="14">The sequence shown here is derived from an EMBL/GenBank/DDBJ whole genome shotgun (WGS) entry which is preliminary data.</text>
</comment>
<dbReference type="InterPro" id="IPR013727">
    <property type="entry name" value="2CSK_N"/>
</dbReference>
<evidence type="ECO:0000313" key="15">
    <source>
        <dbReference type="Proteomes" id="UP000681356"/>
    </source>
</evidence>
<dbReference type="Pfam" id="PF02518">
    <property type="entry name" value="HATPase_c"/>
    <property type="match status" value="1"/>
</dbReference>
<evidence type="ECO:0000256" key="5">
    <source>
        <dbReference type="ARBA" id="ARBA00022679"/>
    </source>
</evidence>
<dbReference type="Gene3D" id="1.10.287.130">
    <property type="match status" value="1"/>
</dbReference>
<dbReference type="InterPro" id="IPR050428">
    <property type="entry name" value="TCS_sensor_his_kinase"/>
</dbReference>
<evidence type="ECO:0000259" key="13">
    <source>
        <dbReference type="PROSITE" id="PS50885"/>
    </source>
</evidence>
<feature type="transmembrane region" description="Helical" evidence="11">
    <location>
        <begin position="164"/>
        <end position="187"/>
    </location>
</feature>
<comment type="catalytic activity">
    <reaction evidence="1">
        <text>ATP + protein L-histidine = ADP + protein N-phospho-L-histidine.</text>
        <dbReference type="EC" id="2.7.13.3"/>
    </reaction>
</comment>
<keyword evidence="6 11" id="KW-0812">Transmembrane</keyword>
<dbReference type="Pfam" id="PF00512">
    <property type="entry name" value="HisKA"/>
    <property type="match status" value="1"/>
</dbReference>
<proteinExistence type="predicted"/>
<reference evidence="14" key="1">
    <citation type="submission" date="2021-04" db="EMBL/GenBank/DDBJ databases">
        <authorList>
            <person name="Yoon J."/>
        </authorList>
    </citation>
    <scope>NUCLEOTIDE SEQUENCE</scope>
    <source>
        <strain evidence="14">KMU-90</strain>
    </source>
</reference>
<dbReference type="InterPro" id="IPR036097">
    <property type="entry name" value="HisK_dim/P_sf"/>
</dbReference>
<organism evidence="14 15">
    <name type="scientific">Thetidibacter halocola</name>
    <dbReference type="NCBI Taxonomy" id="2827239"/>
    <lineage>
        <taxon>Bacteria</taxon>
        <taxon>Pseudomonadati</taxon>
        <taxon>Pseudomonadota</taxon>
        <taxon>Alphaproteobacteria</taxon>
        <taxon>Rhodobacterales</taxon>
        <taxon>Roseobacteraceae</taxon>
        <taxon>Thetidibacter</taxon>
    </lineage>
</organism>
<dbReference type="PRINTS" id="PR00344">
    <property type="entry name" value="BCTRLSENSOR"/>
</dbReference>
<dbReference type="InterPro" id="IPR004358">
    <property type="entry name" value="Sig_transdc_His_kin-like_C"/>
</dbReference>
<dbReference type="SUPFAM" id="SSF47384">
    <property type="entry name" value="Homodimeric domain of signal transducing histidine kinase"/>
    <property type="match status" value="1"/>
</dbReference>
<feature type="transmembrane region" description="Helical" evidence="11">
    <location>
        <begin position="16"/>
        <end position="37"/>
    </location>
</feature>
<dbReference type="SMART" id="SM00388">
    <property type="entry name" value="HisKA"/>
    <property type="match status" value="1"/>
</dbReference>
<keyword evidence="4" id="KW-0597">Phosphoprotein</keyword>
<dbReference type="AlphaFoldDB" id="A0A8J7WFJ7"/>
<keyword evidence="5" id="KW-0808">Transferase</keyword>
<keyword evidence="15" id="KW-1185">Reference proteome</keyword>
<dbReference type="PANTHER" id="PTHR45436:SF1">
    <property type="entry name" value="SENSOR PROTEIN QSEC"/>
    <property type="match status" value="1"/>
</dbReference>
<evidence type="ECO:0000259" key="12">
    <source>
        <dbReference type="PROSITE" id="PS50109"/>
    </source>
</evidence>
<evidence type="ECO:0000256" key="1">
    <source>
        <dbReference type="ARBA" id="ARBA00000085"/>
    </source>
</evidence>
<gene>
    <name evidence="14" type="ORF">KB874_22005</name>
</gene>